<gene>
    <name evidence="2" type="ORF">GCM10022254_11620</name>
</gene>
<feature type="chain" id="PRO_5046611406" evidence="1">
    <location>
        <begin position="23"/>
        <end position="75"/>
    </location>
</feature>
<dbReference type="EMBL" id="BAABAS010000004">
    <property type="protein sequence ID" value="GAA4226478.1"/>
    <property type="molecule type" value="Genomic_DNA"/>
</dbReference>
<proteinExistence type="predicted"/>
<sequence>MAPATCITVVSRLAMANPVASAMIFNLPDAAWDMIDLRSPANRTQHVRIKTLVQSDALRPLKSDWNRPLIARVGP</sequence>
<protein>
    <submittedName>
        <fullName evidence="2">Uncharacterized protein</fullName>
    </submittedName>
</protein>
<evidence type="ECO:0000313" key="3">
    <source>
        <dbReference type="Proteomes" id="UP001501710"/>
    </source>
</evidence>
<reference evidence="3" key="1">
    <citation type="journal article" date="2019" name="Int. J. Syst. Evol. Microbiol.">
        <title>The Global Catalogue of Microorganisms (GCM) 10K type strain sequencing project: providing services to taxonomists for standard genome sequencing and annotation.</title>
        <authorList>
            <consortium name="The Broad Institute Genomics Platform"/>
            <consortium name="The Broad Institute Genome Sequencing Center for Infectious Disease"/>
            <person name="Wu L."/>
            <person name="Ma J."/>
        </authorList>
    </citation>
    <scope>NUCLEOTIDE SEQUENCE [LARGE SCALE GENOMIC DNA]</scope>
    <source>
        <strain evidence="3">JCM 17440</strain>
    </source>
</reference>
<name>A0ABP8BUB0_9ACTN</name>
<evidence type="ECO:0000313" key="2">
    <source>
        <dbReference type="EMBL" id="GAA4226478.1"/>
    </source>
</evidence>
<feature type="signal peptide" evidence="1">
    <location>
        <begin position="1"/>
        <end position="22"/>
    </location>
</feature>
<evidence type="ECO:0000256" key="1">
    <source>
        <dbReference type="SAM" id="SignalP"/>
    </source>
</evidence>
<comment type="caution">
    <text evidence="2">The sequence shown here is derived from an EMBL/GenBank/DDBJ whole genome shotgun (WGS) entry which is preliminary data.</text>
</comment>
<organism evidence="2 3">
    <name type="scientific">Actinomadura meridiana</name>
    <dbReference type="NCBI Taxonomy" id="559626"/>
    <lineage>
        <taxon>Bacteria</taxon>
        <taxon>Bacillati</taxon>
        <taxon>Actinomycetota</taxon>
        <taxon>Actinomycetes</taxon>
        <taxon>Streptosporangiales</taxon>
        <taxon>Thermomonosporaceae</taxon>
        <taxon>Actinomadura</taxon>
    </lineage>
</organism>
<keyword evidence="3" id="KW-1185">Reference proteome</keyword>
<accession>A0ABP8BUB0</accession>
<keyword evidence="1" id="KW-0732">Signal</keyword>
<dbReference type="Proteomes" id="UP001501710">
    <property type="component" value="Unassembled WGS sequence"/>
</dbReference>